<dbReference type="Proteomes" id="UP000053676">
    <property type="component" value="Unassembled WGS sequence"/>
</dbReference>
<dbReference type="KEGG" id="nai:NECAME_16070"/>
<keyword evidence="3" id="KW-1185">Reference proteome</keyword>
<feature type="non-terminal residue" evidence="2">
    <location>
        <position position="60"/>
    </location>
</feature>
<evidence type="ECO:0000256" key="1">
    <source>
        <dbReference type="SAM" id="Phobius"/>
    </source>
</evidence>
<dbReference type="EMBL" id="KI657480">
    <property type="protein sequence ID" value="ETN86877.1"/>
    <property type="molecule type" value="Genomic_DNA"/>
</dbReference>
<proteinExistence type="predicted"/>
<accession>W2U0P8</accession>
<organism evidence="2 3">
    <name type="scientific">Necator americanus</name>
    <name type="common">Human hookworm</name>
    <dbReference type="NCBI Taxonomy" id="51031"/>
    <lineage>
        <taxon>Eukaryota</taxon>
        <taxon>Metazoa</taxon>
        <taxon>Ecdysozoa</taxon>
        <taxon>Nematoda</taxon>
        <taxon>Chromadorea</taxon>
        <taxon>Rhabditida</taxon>
        <taxon>Rhabditina</taxon>
        <taxon>Rhabditomorpha</taxon>
        <taxon>Strongyloidea</taxon>
        <taxon>Ancylostomatidae</taxon>
        <taxon>Bunostominae</taxon>
        <taxon>Necator</taxon>
    </lineage>
</organism>
<keyword evidence="1" id="KW-0472">Membrane</keyword>
<dbReference type="AlphaFoldDB" id="W2U0P8"/>
<name>W2U0P8_NECAM</name>
<keyword evidence="1" id="KW-0812">Transmembrane</keyword>
<feature type="transmembrane region" description="Helical" evidence="1">
    <location>
        <begin position="20"/>
        <end position="40"/>
    </location>
</feature>
<protein>
    <submittedName>
        <fullName evidence="2">Uncharacterized protein</fullName>
    </submittedName>
</protein>
<evidence type="ECO:0000313" key="2">
    <source>
        <dbReference type="EMBL" id="ETN86877.1"/>
    </source>
</evidence>
<reference evidence="3" key="1">
    <citation type="journal article" date="2014" name="Nat. Genet.">
        <title>Genome of the human hookworm Necator americanus.</title>
        <authorList>
            <person name="Tang Y.T."/>
            <person name="Gao X."/>
            <person name="Rosa B.A."/>
            <person name="Abubucker S."/>
            <person name="Hallsworth-Pepin K."/>
            <person name="Martin J."/>
            <person name="Tyagi R."/>
            <person name="Heizer E."/>
            <person name="Zhang X."/>
            <person name="Bhonagiri-Palsikar V."/>
            <person name="Minx P."/>
            <person name="Warren W.C."/>
            <person name="Wang Q."/>
            <person name="Zhan B."/>
            <person name="Hotez P.J."/>
            <person name="Sternberg P.W."/>
            <person name="Dougall A."/>
            <person name="Gaze S.T."/>
            <person name="Mulvenna J."/>
            <person name="Sotillo J."/>
            <person name="Ranganathan S."/>
            <person name="Rabelo E.M."/>
            <person name="Wilson R.K."/>
            <person name="Felgner P.L."/>
            <person name="Bethony J."/>
            <person name="Hawdon J.M."/>
            <person name="Gasser R.B."/>
            <person name="Loukas A."/>
            <person name="Mitreva M."/>
        </authorList>
    </citation>
    <scope>NUCLEOTIDE SEQUENCE [LARGE SCALE GENOMIC DNA]</scope>
</reference>
<evidence type="ECO:0000313" key="3">
    <source>
        <dbReference type="Proteomes" id="UP000053676"/>
    </source>
</evidence>
<keyword evidence="1" id="KW-1133">Transmembrane helix</keyword>
<sequence length="60" mass="6803">MVLHAYEKVVMQKGQHRSALKYSATAIFLLAALSTVFLFYQDTQGVIYASQVFTFTSKPR</sequence>
<gene>
    <name evidence="2" type="ORF">NECAME_16070</name>
</gene>